<keyword evidence="2" id="KW-0285">Flavoprotein</keyword>
<evidence type="ECO:0000313" key="6">
    <source>
        <dbReference type="Proteomes" id="UP000265000"/>
    </source>
</evidence>
<sequence length="258" mass="28733">MIPSALFKTLNGTTTIFNAKVKKISQSGETVTVSYQPENAQSSLESIEADAVLVTSSAKATLFIDFEPPLPTPKMEALKYIHYGSSTKVVLTFSERFWERDGIYGGKSVTDRPSRFIYYPSHGFPGNKTIGVLLASYTWAEDSRNFVSLTDEDLKEVILKDLALIHGEKVWSLCTGVLVKKWSLDPHSMGAFALFTPYQNVEYAKVLFQNENRIYFAGEHTAFPHAWIETAMKSAIRAAKNMTKAPSPADTDTARDEL</sequence>
<dbReference type="Gene3D" id="3.50.50.60">
    <property type="entry name" value="FAD/NAD(P)-binding domain"/>
    <property type="match status" value="1"/>
</dbReference>
<organism evidence="5 6">
    <name type="scientific">Fundulus heteroclitus</name>
    <name type="common">Killifish</name>
    <name type="synonym">Mummichog</name>
    <dbReference type="NCBI Taxonomy" id="8078"/>
    <lineage>
        <taxon>Eukaryota</taxon>
        <taxon>Metazoa</taxon>
        <taxon>Chordata</taxon>
        <taxon>Craniata</taxon>
        <taxon>Vertebrata</taxon>
        <taxon>Euteleostomi</taxon>
        <taxon>Actinopterygii</taxon>
        <taxon>Neopterygii</taxon>
        <taxon>Teleostei</taxon>
        <taxon>Neoteleostei</taxon>
        <taxon>Acanthomorphata</taxon>
        <taxon>Ovalentaria</taxon>
        <taxon>Atherinomorphae</taxon>
        <taxon>Cyprinodontiformes</taxon>
        <taxon>Fundulidae</taxon>
        <taxon>Fundulus</taxon>
    </lineage>
</organism>
<feature type="domain" description="Amine oxidase" evidence="4">
    <location>
        <begin position="2"/>
        <end position="242"/>
    </location>
</feature>
<evidence type="ECO:0000313" key="5">
    <source>
        <dbReference type="Ensembl" id="ENSFHEP00000016486.1"/>
    </source>
</evidence>
<evidence type="ECO:0000256" key="2">
    <source>
        <dbReference type="ARBA" id="ARBA00022630"/>
    </source>
</evidence>
<keyword evidence="6" id="KW-1185">Reference proteome</keyword>
<reference evidence="5" key="2">
    <citation type="submission" date="2025-09" db="UniProtKB">
        <authorList>
            <consortium name="Ensembl"/>
        </authorList>
    </citation>
    <scope>IDENTIFICATION</scope>
</reference>
<dbReference type="InterPro" id="IPR050281">
    <property type="entry name" value="Flavin_monoamine_oxidase"/>
</dbReference>
<dbReference type="GO" id="GO:0009063">
    <property type="term" value="P:amino acid catabolic process"/>
    <property type="evidence" value="ECO:0007669"/>
    <property type="project" value="TreeGrafter"/>
</dbReference>
<reference evidence="5" key="1">
    <citation type="submission" date="2025-08" db="UniProtKB">
        <authorList>
            <consortium name="Ensembl"/>
        </authorList>
    </citation>
    <scope>IDENTIFICATION</scope>
</reference>
<comment type="cofactor">
    <cofactor evidence="1">
        <name>FAD</name>
        <dbReference type="ChEBI" id="CHEBI:57692"/>
    </cofactor>
</comment>
<dbReference type="AlphaFoldDB" id="A0A3Q2PSJ8"/>
<dbReference type="Pfam" id="PF01593">
    <property type="entry name" value="Amino_oxidase"/>
    <property type="match status" value="1"/>
</dbReference>
<dbReference type="Ensembl" id="ENSFHET00000024895.1">
    <property type="protein sequence ID" value="ENSFHEP00000016486.1"/>
    <property type="gene ID" value="ENSFHEG00000018189.1"/>
</dbReference>
<accession>A0A3Q2PSJ8</accession>
<dbReference type="PANTHER" id="PTHR10742:SF342">
    <property type="entry name" value="AMINE OXIDASE"/>
    <property type="match status" value="1"/>
</dbReference>
<dbReference type="Proteomes" id="UP000265000">
    <property type="component" value="Unplaced"/>
</dbReference>
<dbReference type="STRING" id="8078.ENSFHEP00000016486"/>
<dbReference type="PANTHER" id="PTHR10742">
    <property type="entry name" value="FLAVIN MONOAMINE OXIDASE"/>
    <property type="match status" value="1"/>
</dbReference>
<proteinExistence type="predicted"/>
<evidence type="ECO:0000256" key="1">
    <source>
        <dbReference type="ARBA" id="ARBA00001974"/>
    </source>
</evidence>
<dbReference type="SUPFAM" id="SSF54373">
    <property type="entry name" value="FAD-linked reductases, C-terminal domain"/>
    <property type="match status" value="1"/>
</dbReference>
<dbReference type="SUPFAM" id="SSF51905">
    <property type="entry name" value="FAD/NAD(P)-binding domain"/>
    <property type="match status" value="1"/>
</dbReference>
<name>A0A3Q2PSJ8_FUNHE</name>
<evidence type="ECO:0000256" key="3">
    <source>
        <dbReference type="ARBA" id="ARBA00022827"/>
    </source>
</evidence>
<dbReference type="Gene3D" id="3.90.660.10">
    <property type="match status" value="1"/>
</dbReference>
<dbReference type="GO" id="GO:0001716">
    <property type="term" value="F:L-amino-acid oxidase activity"/>
    <property type="evidence" value="ECO:0007669"/>
    <property type="project" value="TreeGrafter"/>
</dbReference>
<dbReference type="InterPro" id="IPR036188">
    <property type="entry name" value="FAD/NAD-bd_sf"/>
</dbReference>
<protein>
    <submittedName>
        <fullName evidence="5">L-amino-acid oxidase-like</fullName>
    </submittedName>
</protein>
<dbReference type="GeneTree" id="ENSGT00940000160928"/>
<dbReference type="InterPro" id="IPR002937">
    <property type="entry name" value="Amino_oxidase"/>
</dbReference>
<keyword evidence="3" id="KW-0274">FAD</keyword>
<evidence type="ECO:0000259" key="4">
    <source>
        <dbReference type="Pfam" id="PF01593"/>
    </source>
</evidence>